<dbReference type="CDD" id="cd18094">
    <property type="entry name" value="SpoU-like_TrmL"/>
    <property type="match status" value="1"/>
</dbReference>
<keyword evidence="4 6" id="KW-0949">S-adenosyl-L-methionine</keyword>
<reference evidence="9" key="1">
    <citation type="submission" date="2020-10" db="EMBL/GenBank/DDBJ databases">
        <authorList>
            <person name="Gilroy R."/>
        </authorList>
    </citation>
    <scope>NUCLEOTIDE SEQUENCE</scope>
    <source>
        <strain evidence="9">CHK193-30670</strain>
    </source>
</reference>
<feature type="binding site" evidence="6 7">
    <location>
        <position position="123"/>
    </location>
    <ligand>
        <name>S-adenosyl-L-methionine</name>
        <dbReference type="ChEBI" id="CHEBI:59789"/>
    </ligand>
</feature>
<comment type="caution">
    <text evidence="6">Lacks conserved residue(s) required for the propagation of feature annotation.</text>
</comment>
<sequence length="175" mass="20166">MINVVLYEPEIPGNTGNIMRTCAATNTKLHLIKPLGFSLDESYIKRSGANYINECDYTLYENWEDFKSKNKGKFYYLTRYGKKSHTSFDYSNKNENIYLVFGKESTGIPLEILKDDLDHCLRIPMTNKVRALNLSNCAAIMVYEVLRQQNYNDLLTKEPFKGEDYIITGKDASKS</sequence>
<evidence type="ECO:0000259" key="8">
    <source>
        <dbReference type="Pfam" id="PF00588"/>
    </source>
</evidence>
<keyword evidence="3 6" id="KW-0808">Transferase</keyword>
<comment type="subcellular location">
    <subcellularLocation>
        <location evidence="6">Cytoplasm</location>
    </subcellularLocation>
</comment>
<evidence type="ECO:0000256" key="1">
    <source>
        <dbReference type="ARBA" id="ARBA00022490"/>
    </source>
</evidence>
<dbReference type="Pfam" id="PF00588">
    <property type="entry name" value="SpoU_methylase"/>
    <property type="match status" value="1"/>
</dbReference>
<evidence type="ECO:0000313" key="10">
    <source>
        <dbReference type="Proteomes" id="UP000824074"/>
    </source>
</evidence>
<keyword evidence="1 6" id="KW-0963">Cytoplasm</keyword>
<keyword evidence="2 6" id="KW-0489">Methyltransferase</keyword>
<dbReference type="Proteomes" id="UP000824074">
    <property type="component" value="Unassembled WGS sequence"/>
</dbReference>
<dbReference type="GO" id="GO:0008757">
    <property type="term" value="F:S-adenosylmethionine-dependent methyltransferase activity"/>
    <property type="evidence" value="ECO:0007669"/>
    <property type="project" value="UniProtKB-UniRule"/>
</dbReference>
<evidence type="ECO:0000256" key="6">
    <source>
        <dbReference type="HAMAP-Rule" id="MF_01885"/>
    </source>
</evidence>
<dbReference type="FunFam" id="3.40.1280.10:FF:000002">
    <property type="entry name" value="Peptidylprolyl isomerase"/>
    <property type="match status" value="1"/>
</dbReference>
<feature type="domain" description="tRNA/rRNA methyltransferase SpoU type" evidence="8">
    <location>
        <begin position="2"/>
        <end position="143"/>
    </location>
</feature>
<dbReference type="GO" id="GO:0042802">
    <property type="term" value="F:identical protein binding"/>
    <property type="evidence" value="ECO:0007669"/>
    <property type="project" value="UniProtKB-ARBA"/>
</dbReference>
<dbReference type="InterPro" id="IPR016914">
    <property type="entry name" value="TrmL"/>
</dbReference>
<dbReference type="AlphaFoldDB" id="A0A9D1LGV4"/>
<dbReference type="SUPFAM" id="SSF75217">
    <property type="entry name" value="alpha/beta knot"/>
    <property type="match status" value="1"/>
</dbReference>
<dbReference type="GO" id="GO:0005737">
    <property type="term" value="C:cytoplasm"/>
    <property type="evidence" value="ECO:0007669"/>
    <property type="project" value="UniProtKB-SubCell"/>
</dbReference>
<feature type="binding site" evidence="6 7">
    <location>
        <position position="77"/>
    </location>
    <ligand>
        <name>S-adenosyl-L-methionine</name>
        <dbReference type="ChEBI" id="CHEBI:59789"/>
    </ligand>
</feature>
<dbReference type="HAMAP" id="MF_01885">
    <property type="entry name" value="tRNA_methyltr_TrmL"/>
    <property type="match status" value="1"/>
</dbReference>
<dbReference type="Gene3D" id="3.40.1280.10">
    <property type="match status" value="1"/>
</dbReference>
<name>A0A9D1LGV4_9FIRM</name>
<comment type="catalytic activity">
    <reaction evidence="6">
        <text>5-carboxymethylaminomethyluridine(34) in tRNA(Leu) + S-adenosyl-L-methionine = 5-carboxymethylaminomethyl-2'-O-methyluridine(34) in tRNA(Leu) + S-adenosyl-L-homocysteine + H(+)</text>
        <dbReference type="Rhea" id="RHEA:43088"/>
        <dbReference type="Rhea" id="RHEA-COMP:10333"/>
        <dbReference type="Rhea" id="RHEA-COMP:10334"/>
        <dbReference type="ChEBI" id="CHEBI:15378"/>
        <dbReference type="ChEBI" id="CHEBI:57856"/>
        <dbReference type="ChEBI" id="CHEBI:59789"/>
        <dbReference type="ChEBI" id="CHEBI:74508"/>
        <dbReference type="ChEBI" id="CHEBI:74511"/>
        <dbReference type="EC" id="2.1.1.207"/>
    </reaction>
</comment>
<comment type="function">
    <text evidence="6">Could methylate the ribose at the nucleotide 34 wobble position in tRNA.</text>
</comment>
<dbReference type="GO" id="GO:0008175">
    <property type="term" value="F:tRNA methyltransferase activity"/>
    <property type="evidence" value="ECO:0007669"/>
    <property type="project" value="UniProtKB-UniRule"/>
</dbReference>
<comment type="caution">
    <text evidence="9">The sequence shown here is derived from an EMBL/GenBank/DDBJ whole genome shotgun (WGS) entry which is preliminary data.</text>
</comment>
<evidence type="ECO:0000313" key="9">
    <source>
        <dbReference type="EMBL" id="HIU40153.1"/>
    </source>
</evidence>
<reference evidence="9" key="2">
    <citation type="journal article" date="2021" name="PeerJ">
        <title>Extensive microbial diversity within the chicken gut microbiome revealed by metagenomics and culture.</title>
        <authorList>
            <person name="Gilroy R."/>
            <person name="Ravi A."/>
            <person name="Getino M."/>
            <person name="Pursley I."/>
            <person name="Horton D.L."/>
            <person name="Alikhan N.F."/>
            <person name="Baker D."/>
            <person name="Gharbi K."/>
            <person name="Hall N."/>
            <person name="Watson M."/>
            <person name="Adriaenssens E.M."/>
            <person name="Foster-Nyarko E."/>
            <person name="Jarju S."/>
            <person name="Secka A."/>
            <person name="Antonio M."/>
            <person name="Oren A."/>
            <person name="Chaudhuri R.R."/>
            <person name="La Ragione R."/>
            <person name="Hildebrand F."/>
            <person name="Pallen M.J."/>
        </authorList>
    </citation>
    <scope>NUCLEOTIDE SEQUENCE</scope>
    <source>
        <strain evidence="9">CHK193-30670</strain>
    </source>
</reference>
<dbReference type="PANTHER" id="PTHR42971">
    <property type="entry name" value="TRNA (CYTIDINE(34)-2'-O)-METHYLTRANSFERASE"/>
    <property type="match status" value="1"/>
</dbReference>
<dbReference type="EMBL" id="DVMT01000027">
    <property type="protein sequence ID" value="HIU40153.1"/>
    <property type="molecule type" value="Genomic_DNA"/>
</dbReference>
<keyword evidence="5 6" id="KW-0819">tRNA processing</keyword>
<dbReference type="GO" id="GO:0002130">
    <property type="term" value="P:wobble position ribose methylation"/>
    <property type="evidence" value="ECO:0007669"/>
    <property type="project" value="TreeGrafter"/>
</dbReference>
<gene>
    <name evidence="9" type="ORF">IAB68_02485</name>
</gene>
<organism evidence="9 10">
    <name type="scientific">Candidatus Aphodocola excrementigallinarum</name>
    <dbReference type="NCBI Taxonomy" id="2840670"/>
    <lineage>
        <taxon>Bacteria</taxon>
        <taxon>Bacillati</taxon>
        <taxon>Bacillota</taxon>
        <taxon>Bacilli</taxon>
        <taxon>Candidatus Aphodocola</taxon>
    </lineage>
</organism>
<dbReference type="PIRSF" id="PIRSF029256">
    <property type="entry name" value="SpoU_TrmH_prd"/>
    <property type="match status" value="1"/>
</dbReference>
<evidence type="ECO:0000256" key="4">
    <source>
        <dbReference type="ARBA" id="ARBA00022691"/>
    </source>
</evidence>
<comment type="catalytic activity">
    <reaction evidence="6">
        <text>cytidine(34) in tRNA + S-adenosyl-L-methionine = 2'-O-methylcytidine(34) in tRNA + S-adenosyl-L-homocysteine + H(+)</text>
        <dbReference type="Rhea" id="RHEA:43084"/>
        <dbReference type="Rhea" id="RHEA-COMP:10331"/>
        <dbReference type="Rhea" id="RHEA-COMP:10332"/>
        <dbReference type="ChEBI" id="CHEBI:15378"/>
        <dbReference type="ChEBI" id="CHEBI:57856"/>
        <dbReference type="ChEBI" id="CHEBI:59789"/>
        <dbReference type="ChEBI" id="CHEBI:74495"/>
        <dbReference type="ChEBI" id="CHEBI:82748"/>
        <dbReference type="EC" id="2.1.1.207"/>
    </reaction>
</comment>
<proteinExistence type="inferred from homology"/>
<evidence type="ECO:0000256" key="5">
    <source>
        <dbReference type="ARBA" id="ARBA00022694"/>
    </source>
</evidence>
<dbReference type="InterPro" id="IPR029028">
    <property type="entry name" value="Alpha/beta_knot_MTases"/>
</dbReference>
<evidence type="ECO:0000256" key="2">
    <source>
        <dbReference type="ARBA" id="ARBA00022603"/>
    </source>
</evidence>
<dbReference type="InterPro" id="IPR001537">
    <property type="entry name" value="SpoU_MeTrfase"/>
</dbReference>
<dbReference type="GO" id="GO:0003723">
    <property type="term" value="F:RNA binding"/>
    <property type="evidence" value="ECO:0007669"/>
    <property type="project" value="InterPro"/>
</dbReference>
<evidence type="ECO:0000256" key="3">
    <source>
        <dbReference type="ARBA" id="ARBA00022679"/>
    </source>
</evidence>
<comment type="similarity">
    <text evidence="6">Belongs to the class IV-like SAM-binding methyltransferase superfamily. RNA methyltransferase TrmH family. TrmL subfamily.</text>
</comment>
<dbReference type="EC" id="2.1.1.207" evidence="6"/>
<dbReference type="PANTHER" id="PTHR42971:SF1">
    <property type="entry name" value="TRNA (CYTIDINE(34)-2'-O)-METHYLTRANSFERASE"/>
    <property type="match status" value="1"/>
</dbReference>
<dbReference type="InterPro" id="IPR029026">
    <property type="entry name" value="tRNA_m1G_MTases_N"/>
</dbReference>
<accession>A0A9D1LGV4</accession>
<protein>
    <recommendedName>
        <fullName evidence="6">Putative tRNA (cytidine(34)-2'-O)-methyltransferase</fullName>
        <ecNumber evidence="6">2.1.1.207</ecNumber>
    </recommendedName>
    <alternativeName>
        <fullName evidence="6">tRNA (cytidine/uridine-2'-O-)-methyltransferase</fullName>
    </alternativeName>
</protein>
<feature type="binding site" evidence="6 7">
    <location>
        <position position="102"/>
    </location>
    <ligand>
        <name>S-adenosyl-L-methionine</name>
        <dbReference type="ChEBI" id="CHEBI:59789"/>
    </ligand>
</feature>
<evidence type="ECO:0000256" key="7">
    <source>
        <dbReference type="PIRSR" id="PIRSR029256-1"/>
    </source>
</evidence>